<name>A0A9P0IRA7_APHGO</name>
<accession>A0A9P0IRA7</accession>
<dbReference type="AlphaFoldDB" id="A0A9P0IRA7"/>
<gene>
    <name evidence="2" type="ORF">APHIGO_LOCUS2657</name>
</gene>
<reference evidence="2" key="1">
    <citation type="submission" date="2022-02" db="EMBL/GenBank/DDBJ databases">
        <authorList>
            <person name="King R."/>
        </authorList>
    </citation>
    <scope>NUCLEOTIDE SEQUENCE</scope>
</reference>
<evidence type="ECO:0000313" key="3">
    <source>
        <dbReference type="Proteomes" id="UP001154329"/>
    </source>
</evidence>
<evidence type="ECO:0000313" key="2">
    <source>
        <dbReference type="EMBL" id="CAH1714132.1"/>
    </source>
</evidence>
<sequence length="134" mass="15551">MHTKPPRRRHVVGRGRKRCRRRRRRAVVVVVSADRFCAVVVIVTILHTYIYMYFIYISCLLTHRHTLACSTVRPIFILYMCVKIINDDKNSIELALRFVVRTRSNQLHPPPPPPPVHLLSRSCIALLSPSPMGR</sequence>
<organism evidence="2 3">
    <name type="scientific">Aphis gossypii</name>
    <name type="common">Cotton aphid</name>
    <dbReference type="NCBI Taxonomy" id="80765"/>
    <lineage>
        <taxon>Eukaryota</taxon>
        <taxon>Metazoa</taxon>
        <taxon>Ecdysozoa</taxon>
        <taxon>Arthropoda</taxon>
        <taxon>Hexapoda</taxon>
        <taxon>Insecta</taxon>
        <taxon>Pterygota</taxon>
        <taxon>Neoptera</taxon>
        <taxon>Paraneoptera</taxon>
        <taxon>Hemiptera</taxon>
        <taxon>Sternorrhyncha</taxon>
        <taxon>Aphidomorpha</taxon>
        <taxon>Aphidoidea</taxon>
        <taxon>Aphididae</taxon>
        <taxon>Aphidini</taxon>
        <taxon>Aphis</taxon>
        <taxon>Aphis</taxon>
    </lineage>
</organism>
<keyword evidence="1" id="KW-0812">Transmembrane</keyword>
<dbReference type="EMBL" id="OU899034">
    <property type="protein sequence ID" value="CAH1714132.1"/>
    <property type="molecule type" value="Genomic_DNA"/>
</dbReference>
<keyword evidence="3" id="KW-1185">Reference proteome</keyword>
<protein>
    <submittedName>
        <fullName evidence="2">Uncharacterized protein</fullName>
    </submittedName>
</protein>
<feature type="transmembrane region" description="Helical" evidence="1">
    <location>
        <begin position="26"/>
        <end position="54"/>
    </location>
</feature>
<dbReference type="Proteomes" id="UP001154329">
    <property type="component" value="Chromosome 1"/>
</dbReference>
<keyword evidence="1" id="KW-0472">Membrane</keyword>
<reference evidence="2" key="2">
    <citation type="submission" date="2022-10" db="EMBL/GenBank/DDBJ databases">
        <authorList>
            <consortium name="ENA_rothamsted_submissions"/>
            <consortium name="culmorum"/>
            <person name="King R."/>
        </authorList>
    </citation>
    <scope>NUCLEOTIDE SEQUENCE</scope>
</reference>
<evidence type="ECO:0000256" key="1">
    <source>
        <dbReference type="SAM" id="Phobius"/>
    </source>
</evidence>
<keyword evidence="1" id="KW-1133">Transmembrane helix</keyword>
<proteinExistence type="predicted"/>